<evidence type="ECO:0000313" key="1">
    <source>
        <dbReference type="EMBL" id="EHR38902.1"/>
    </source>
</evidence>
<organism evidence="1 2">
    <name type="scientific">Megamonas funiformis YIT 11815</name>
    <dbReference type="NCBI Taxonomy" id="742816"/>
    <lineage>
        <taxon>Bacteria</taxon>
        <taxon>Bacillati</taxon>
        <taxon>Bacillota</taxon>
        <taxon>Negativicutes</taxon>
        <taxon>Selenomonadales</taxon>
        <taxon>Selenomonadaceae</taxon>
        <taxon>Megamonas</taxon>
    </lineage>
</organism>
<dbReference type="RefSeq" id="WP_008537548.1">
    <property type="nucleotide sequence ID" value="NZ_JH601090.1"/>
</dbReference>
<sequence length="162" mass="19206">MEYKFNFIGYQNYPHQVLFDFFYMYFKDNEKAAFFMVAITEAICNACRYNKKSYDRAKIDITIKYINKSLIVSIKADTYKTKAKMIKDNLFKLTKNNNACWHEIIQDKSSGRGIWLMLQSCDRVILEPDMQTVHLVVYLPYKIRKLSNKKLLNKLDIGVLEI</sequence>
<reference evidence="1 2" key="1">
    <citation type="submission" date="2012-01" db="EMBL/GenBank/DDBJ databases">
        <title>The Genome Sequence of Megamonas funiformis YIT 11815.</title>
        <authorList>
            <consortium name="The Broad Institute Genome Sequencing Platform"/>
            <person name="Earl A."/>
            <person name="Ward D."/>
            <person name="Feldgarden M."/>
            <person name="Gevers D."/>
            <person name="Morotomi M."/>
            <person name="Young S.K."/>
            <person name="Zeng Q."/>
            <person name="Gargeya S."/>
            <person name="Fitzgerald M."/>
            <person name="Haas B."/>
            <person name="Abouelleil A."/>
            <person name="Alvarado L."/>
            <person name="Arachchi H.M."/>
            <person name="Berlin A."/>
            <person name="Chapman S.B."/>
            <person name="Gearin G."/>
            <person name="Goldberg J."/>
            <person name="Griggs A."/>
            <person name="Gujja S."/>
            <person name="Hansen M."/>
            <person name="Heiman D."/>
            <person name="Howarth C."/>
            <person name="Larimer J."/>
            <person name="Lui A."/>
            <person name="MacDonald P.J.P."/>
            <person name="McCowen C."/>
            <person name="Montmayeur A."/>
            <person name="Murphy C."/>
            <person name="Neiman D."/>
            <person name="Pearson M."/>
            <person name="Priest M."/>
            <person name="Roberts A."/>
            <person name="Saif S."/>
            <person name="Shea T."/>
            <person name="Sisk P."/>
            <person name="Stolte C."/>
            <person name="Sykes S."/>
            <person name="Wortman J."/>
            <person name="Nusbaum C."/>
            <person name="Birren B."/>
        </authorList>
    </citation>
    <scope>NUCLEOTIDE SEQUENCE [LARGE SCALE GENOMIC DNA]</scope>
    <source>
        <strain evidence="1 2">YIT 11815</strain>
    </source>
</reference>
<dbReference type="Proteomes" id="UP000005963">
    <property type="component" value="Unassembled WGS sequence"/>
</dbReference>
<keyword evidence="2" id="KW-1185">Reference proteome</keyword>
<dbReference type="EMBL" id="ADMB01000015">
    <property type="protein sequence ID" value="EHR38902.1"/>
    <property type="molecule type" value="Genomic_DNA"/>
</dbReference>
<gene>
    <name evidence="1" type="ORF">HMPREF9454_00352</name>
</gene>
<proteinExistence type="predicted"/>
<comment type="caution">
    <text evidence="1">The sequence shown here is derived from an EMBL/GenBank/DDBJ whole genome shotgun (WGS) entry which is preliminary data.</text>
</comment>
<evidence type="ECO:0000313" key="2">
    <source>
        <dbReference type="Proteomes" id="UP000005963"/>
    </source>
</evidence>
<evidence type="ECO:0008006" key="3">
    <source>
        <dbReference type="Google" id="ProtNLM"/>
    </source>
</evidence>
<protein>
    <recommendedName>
        <fullName evidence="3">Histidine kinase/HSP90-like ATPase domain-containing protein</fullName>
    </recommendedName>
</protein>
<accession>A0ABP2NMN2</accession>
<dbReference type="GeneID" id="62778940"/>
<name>A0ABP2NMN2_9FIRM</name>